<dbReference type="GO" id="GO:0000981">
    <property type="term" value="F:DNA-binding transcription factor activity, RNA polymerase II-specific"/>
    <property type="evidence" value="ECO:0007669"/>
    <property type="project" value="TreeGrafter"/>
</dbReference>
<dbReference type="GO" id="GO:0008270">
    <property type="term" value="F:zinc ion binding"/>
    <property type="evidence" value="ECO:0007669"/>
    <property type="project" value="UniProtKB-KW"/>
</dbReference>
<evidence type="ECO:0000256" key="10">
    <source>
        <dbReference type="ARBA" id="ARBA00023242"/>
    </source>
</evidence>
<keyword evidence="7" id="KW-0805">Transcription regulation</keyword>
<comment type="caution">
    <text evidence="13">The sequence shown here is derived from an EMBL/GenBank/DDBJ whole genome shotgun (WGS) entry which is preliminary data.</text>
</comment>
<organism evidence="13 14">
    <name type="scientific">Halocaridina rubra</name>
    <name type="common">Hawaiian red shrimp</name>
    <dbReference type="NCBI Taxonomy" id="373956"/>
    <lineage>
        <taxon>Eukaryota</taxon>
        <taxon>Metazoa</taxon>
        <taxon>Ecdysozoa</taxon>
        <taxon>Arthropoda</taxon>
        <taxon>Crustacea</taxon>
        <taxon>Multicrustacea</taxon>
        <taxon>Malacostraca</taxon>
        <taxon>Eumalacostraca</taxon>
        <taxon>Eucarida</taxon>
        <taxon>Decapoda</taxon>
        <taxon>Pleocyemata</taxon>
        <taxon>Caridea</taxon>
        <taxon>Atyoidea</taxon>
        <taxon>Atyidae</taxon>
        <taxon>Halocaridina</taxon>
    </lineage>
</organism>
<dbReference type="GO" id="GO:0003677">
    <property type="term" value="F:DNA binding"/>
    <property type="evidence" value="ECO:0007669"/>
    <property type="project" value="UniProtKB-KW"/>
</dbReference>
<dbReference type="AlphaFoldDB" id="A0AAN8XLS6"/>
<feature type="domain" description="C2H2-type" evidence="12">
    <location>
        <begin position="263"/>
        <end position="285"/>
    </location>
</feature>
<feature type="domain" description="C2H2-type" evidence="12">
    <location>
        <begin position="179"/>
        <end position="206"/>
    </location>
</feature>
<keyword evidence="4" id="KW-0677">Repeat</keyword>
<evidence type="ECO:0000256" key="1">
    <source>
        <dbReference type="ARBA" id="ARBA00004123"/>
    </source>
</evidence>
<dbReference type="InterPro" id="IPR036236">
    <property type="entry name" value="Znf_C2H2_sf"/>
</dbReference>
<feature type="domain" description="C2H2-type" evidence="12">
    <location>
        <begin position="235"/>
        <end position="262"/>
    </location>
</feature>
<dbReference type="GO" id="GO:0005634">
    <property type="term" value="C:nucleus"/>
    <property type="evidence" value="ECO:0007669"/>
    <property type="project" value="UniProtKB-SubCell"/>
</dbReference>
<dbReference type="SMART" id="SM00355">
    <property type="entry name" value="ZnF_C2H2"/>
    <property type="match status" value="6"/>
</dbReference>
<proteinExistence type="inferred from homology"/>
<dbReference type="Pfam" id="PF13912">
    <property type="entry name" value="zf-C2H2_6"/>
    <property type="match status" value="1"/>
</dbReference>
<name>A0AAN8XLS6_HALRR</name>
<keyword evidence="6" id="KW-0862">Zinc</keyword>
<comment type="subcellular location">
    <subcellularLocation>
        <location evidence="1">Nucleus</location>
    </subcellularLocation>
</comment>
<comment type="similarity">
    <text evidence="2">Belongs to the krueppel C2H2-type zinc-finger protein family.</text>
</comment>
<dbReference type="FunFam" id="3.30.160.60:FF:001498">
    <property type="entry name" value="Zinc finger protein 404"/>
    <property type="match status" value="1"/>
</dbReference>
<evidence type="ECO:0000256" key="3">
    <source>
        <dbReference type="ARBA" id="ARBA00022723"/>
    </source>
</evidence>
<protein>
    <recommendedName>
        <fullName evidence="12">C2H2-type domain-containing protein</fullName>
    </recommendedName>
</protein>
<evidence type="ECO:0000256" key="9">
    <source>
        <dbReference type="ARBA" id="ARBA00023163"/>
    </source>
</evidence>
<dbReference type="FunFam" id="3.30.160.60:FF:000508">
    <property type="entry name" value="Myeloid zinc finger 1"/>
    <property type="match status" value="1"/>
</dbReference>
<feature type="non-terminal residue" evidence="13">
    <location>
        <position position="1"/>
    </location>
</feature>
<evidence type="ECO:0000256" key="11">
    <source>
        <dbReference type="PROSITE-ProRule" id="PRU00042"/>
    </source>
</evidence>
<sequence length="285" mass="32993">SLEPVSGFRDFSDIKHIGKKVDANCNKSELEAPRLTHNLKHTERDEETEEKLSVDADSCFCEGCNIGDSSTCIRNVHSTVNASYLPHIDSYELEVTISTEMPDIEEKNSVKAKSGNVDKHAKLSCVYCPMQFQFHSALITHERTHTREKPFSCPVCEKNFSKKSNMEVHRRVHTIKDSYLCDICGKYFSYRSSLLAHKRLHFNTHPFICIECKKGFQYESSLSVHMKRHRGNKAFKCDICSKLFVSKIEMQDHRRIHTGEKPYSCKLCNQSFTYRHNLTDHLRNH</sequence>
<evidence type="ECO:0000256" key="6">
    <source>
        <dbReference type="ARBA" id="ARBA00022833"/>
    </source>
</evidence>
<gene>
    <name evidence="13" type="ORF">SK128_012211</name>
</gene>
<evidence type="ECO:0000256" key="8">
    <source>
        <dbReference type="ARBA" id="ARBA00023125"/>
    </source>
</evidence>
<dbReference type="EMBL" id="JAXCGZ010005872">
    <property type="protein sequence ID" value="KAK7080539.1"/>
    <property type="molecule type" value="Genomic_DNA"/>
</dbReference>
<dbReference type="FunFam" id="3.30.160.60:FF:000446">
    <property type="entry name" value="Zinc finger protein"/>
    <property type="match status" value="1"/>
</dbReference>
<evidence type="ECO:0000256" key="7">
    <source>
        <dbReference type="ARBA" id="ARBA00023015"/>
    </source>
</evidence>
<keyword evidence="14" id="KW-1185">Reference proteome</keyword>
<dbReference type="PROSITE" id="PS50157">
    <property type="entry name" value="ZINC_FINGER_C2H2_2"/>
    <property type="match status" value="6"/>
</dbReference>
<keyword evidence="3" id="KW-0479">Metal-binding</keyword>
<feature type="domain" description="C2H2-type" evidence="12">
    <location>
        <begin position="207"/>
        <end position="234"/>
    </location>
</feature>
<evidence type="ECO:0000256" key="2">
    <source>
        <dbReference type="ARBA" id="ARBA00006991"/>
    </source>
</evidence>
<evidence type="ECO:0000313" key="13">
    <source>
        <dbReference type="EMBL" id="KAK7080539.1"/>
    </source>
</evidence>
<dbReference type="PANTHER" id="PTHR24394">
    <property type="entry name" value="ZINC FINGER PROTEIN"/>
    <property type="match status" value="1"/>
</dbReference>
<keyword evidence="5 11" id="KW-0863">Zinc-finger</keyword>
<evidence type="ECO:0000313" key="14">
    <source>
        <dbReference type="Proteomes" id="UP001381693"/>
    </source>
</evidence>
<dbReference type="GO" id="GO:0042802">
    <property type="term" value="F:identical protein binding"/>
    <property type="evidence" value="ECO:0007669"/>
    <property type="project" value="UniProtKB-ARBA"/>
</dbReference>
<dbReference type="PROSITE" id="PS00028">
    <property type="entry name" value="ZINC_FINGER_C2H2_1"/>
    <property type="match status" value="6"/>
</dbReference>
<dbReference type="SUPFAM" id="SSF57667">
    <property type="entry name" value="beta-beta-alpha zinc fingers"/>
    <property type="match status" value="3"/>
</dbReference>
<dbReference type="Proteomes" id="UP001381693">
    <property type="component" value="Unassembled WGS sequence"/>
</dbReference>
<evidence type="ECO:0000256" key="4">
    <source>
        <dbReference type="ARBA" id="ARBA00022737"/>
    </source>
</evidence>
<reference evidence="13 14" key="1">
    <citation type="submission" date="2023-11" db="EMBL/GenBank/DDBJ databases">
        <title>Halocaridina rubra genome assembly.</title>
        <authorList>
            <person name="Smith C."/>
        </authorList>
    </citation>
    <scope>NUCLEOTIDE SEQUENCE [LARGE SCALE GENOMIC DNA]</scope>
    <source>
        <strain evidence="13">EP-1</strain>
        <tissue evidence="13">Whole</tissue>
    </source>
</reference>
<dbReference type="FunFam" id="3.30.160.60:FF:001480">
    <property type="entry name" value="Si:cabz01071911.3"/>
    <property type="match status" value="1"/>
</dbReference>
<dbReference type="InterPro" id="IPR013087">
    <property type="entry name" value="Znf_C2H2_type"/>
</dbReference>
<keyword evidence="9" id="KW-0804">Transcription</keyword>
<dbReference type="PANTHER" id="PTHR24394:SF44">
    <property type="entry name" value="ZINC FINGER PROTEIN 271-LIKE"/>
    <property type="match status" value="1"/>
</dbReference>
<feature type="domain" description="C2H2-type" evidence="12">
    <location>
        <begin position="123"/>
        <end position="150"/>
    </location>
</feature>
<accession>A0AAN8XLS6</accession>
<keyword evidence="8" id="KW-0238">DNA-binding</keyword>
<dbReference type="Gene3D" id="3.30.160.60">
    <property type="entry name" value="Classic Zinc Finger"/>
    <property type="match status" value="6"/>
</dbReference>
<evidence type="ECO:0000256" key="5">
    <source>
        <dbReference type="ARBA" id="ARBA00022771"/>
    </source>
</evidence>
<evidence type="ECO:0000259" key="12">
    <source>
        <dbReference type="PROSITE" id="PS50157"/>
    </source>
</evidence>
<feature type="domain" description="C2H2-type" evidence="12">
    <location>
        <begin position="151"/>
        <end position="178"/>
    </location>
</feature>
<dbReference type="Pfam" id="PF00096">
    <property type="entry name" value="zf-C2H2"/>
    <property type="match status" value="4"/>
</dbReference>
<keyword evidence="10" id="KW-0539">Nucleus</keyword>